<feature type="transmembrane region" description="Helical" evidence="1">
    <location>
        <begin position="42"/>
        <end position="60"/>
    </location>
</feature>
<feature type="transmembrane region" description="Helical" evidence="1">
    <location>
        <begin position="12"/>
        <end position="30"/>
    </location>
</feature>
<evidence type="ECO:0000313" key="2">
    <source>
        <dbReference type="EMBL" id="SMY16434.1"/>
    </source>
</evidence>
<organism evidence="2 3">
    <name type="scientific">Photobacterium aquimaris</name>
    <dbReference type="NCBI Taxonomy" id="512643"/>
    <lineage>
        <taxon>Bacteria</taxon>
        <taxon>Pseudomonadati</taxon>
        <taxon>Pseudomonadota</taxon>
        <taxon>Gammaproteobacteria</taxon>
        <taxon>Vibrionales</taxon>
        <taxon>Vibrionaceae</taxon>
        <taxon>Photobacterium</taxon>
    </lineage>
</organism>
<keyword evidence="1" id="KW-0812">Transmembrane</keyword>
<feature type="transmembrane region" description="Helical" evidence="1">
    <location>
        <begin position="80"/>
        <end position="103"/>
    </location>
</feature>
<keyword evidence="1" id="KW-1133">Transmembrane helix</keyword>
<evidence type="ECO:0000256" key="1">
    <source>
        <dbReference type="SAM" id="Phobius"/>
    </source>
</evidence>
<reference evidence="3" key="1">
    <citation type="submission" date="2017-06" db="EMBL/GenBank/DDBJ databases">
        <authorList>
            <person name="Rodrigo-Torres L."/>
            <person name="Arahal R. D."/>
            <person name="Lucena T."/>
        </authorList>
    </citation>
    <scope>NUCLEOTIDE SEQUENCE [LARGE SCALE GENOMIC DNA]</scope>
    <source>
        <strain evidence="3">type strain: CECT 9192</strain>
    </source>
</reference>
<sequence>MHSFLKKSSAYLISNIINGLSLLFLLPFLTRFLSTDAYSQVVLFQTLIFGLLSFIHLNIFQASNIKFFEKSLTDDEIKKYNTGCVIILSLSILFFLFILLSNLPILSYLLSLSQSWLICAFIIALSQSVIQFCLWQWQMREQAYQYSIYNSCYVIISSLFTLLLLYLLHDKVHARIYALLSVSVIFFYFQYILLYLKNGFHFLLFPYQS</sequence>
<evidence type="ECO:0000313" key="3">
    <source>
        <dbReference type="Proteomes" id="UP000196485"/>
    </source>
</evidence>
<feature type="transmembrane region" description="Helical" evidence="1">
    <location>
        <begin position="174"/>
        <end position="196"/>
    </location>
</feature>
<protein>
    <submittedName>
        <fullName evidence="2">Polysaccharide biosynthesis protein</fullName>
    </submittedName>
</protein>
<gene>
    <name evidence="2" type="ORF">PAQU9191_01665</name>
</gene>
<dbReference type="AlphaFoldDB" id="A0A1Y6KWK1"/>
<accession>A0A1Y6KWK1</accession>
<keyword evidence="3" id="KW-1185">Reference proteome</keyword>
<dbReference type="EMBL" id="FYAH01000002">
    <property type="protein sequence ID" value="SMY16434.1"/>
    <property type="molecule type" value="Genomic_DNA"/>
</dbReference>
<feature type="transmembrane region" description="Helical" evidence="1">
    <location>
        <begin position="115"/>
        <end position="135"/>
    </location>
</feature>
<dbReference type="Proteomes" id="UP000196485">
    <property type="component" value="Unassembled WGS sequence"/>
</dbReference>
<proteinExistence type="predicted"/>
<name>A0A1Y6KWK1_9GAMM</name>
<feature type="transmembrane region" description="Helical" evidence="1">
    <location>
        <begin position="147"/>
        <end position="168"/>
    </location>
</feature>
<keyword evidence="1" id="KW-0472">Membrane</keyword>